<evidence type="ECO:0000256" key="1">
    <source>
        <dbReference type="SAM" id="MobiDB-lite"/>
    </source>
</evidence>
<name>A0A0U5C7C2_ASPCI</name>
<evidence type="ECO:0000313" key="3">
    <source>
        <dbReference type="EMBL" id="CEL04508.1"/>
    </source>
</evidence>
<keyword evidence="2" id="KW-1133">Transmembrane helix</keyword>
<evidence type="ECO:0000313" key="4">
    <source>
        <dbReference type="Proteomes" id="UP000054771"/>
    </source>
</evidence>
<organism evidence="3 4">
    <name type="scientific">Aspergillus calidoustus</name>
    <dbReference type="NCBI Taxonomy" id="454130"/>
    <lineage>
        <taxon>Eukaryota</taxon>
        <taxon>Fungi</taxon>
        <taxon>Dikarya</taxon>
        <taxon>Ascomycota</taxon>
        <taxon>Pezizomycotina</taxon>
        <taxon>Eurotiomycetes</taxon>
        <taxon>Eurotiomycetidae</taxon>
        <taxon>Eurotiales</taxon>
        <taxon>Aspergillaceae</taxon>
        <taxon>Aspergillus</taxon>
        <taxon>Aspergillus subgen. Nidulantes</taxon>
    </lineage>
</organism>
<feature type="transmembrane region" description="Helical" evidence="2">
    <location>
        <begin position="190"/>
        <end position="215"/>
    </location>
</feature>
<feature type="compositionally biased region" description="Low complexity" evidence="1">
    <location>
        <begin position="101"/>
        <end position="120"/>
    </location>
</feature>
<keyword evidence="2" id="KW-0812">Transmembrane</keyword>
<dbReference type="EMBL" id="CDMC01000004">
    <property type="protein sequence ID" value="CEL04508.1"/>
    <property type="molecule type" value="Genomic_DNA"/>
</dbReference>
<sequence length="244" mass="25675">MKRRAPPSPLDLAISSLTNFTPNGAVRGVAPGYKSSANPHAKANANVNTNAHVGSNTSSKVTNHTTVTTSKPSSNAYATSNTSFKTTSPDTVTNAHVTSKSNANSNLNPNTNTQPNRPAPGIESERPYHETYSLKMARFWAAKAQALKEPFIPAGDDVGEGIAAGDVQYSGSTVGEMAGGGAGIDWVCSLFLFCFGYLFVGVIVVGFCVLACILAKPFLIRRGKFKLSTGTSTSTPSLKTRLTR</sequence>
<dbReference type="Proteomes" id="UP000054771">
    <property type="component" value="Unassembled WGS sequence"/>
</dbReference>
<dbReference type="AlphaFoldDB" id="A0A0U5C7C2"/>
<accession>A0A0U5C7C2</accession>
<feature type="region of interest" description="Disordered" evidence="1">
    <location>
        <begin position="49"/>
        <end position="124"/>
    </location>
</feature>
<evidence type="ECO:0000256" key="2">
    <source>
        <dbReference type="SAM" id="Phobius"/>
    </source>
</evidence>
<keyword evidence="2" id="KW-0472">Membrane</keyword>
<gene>
    <name evidence="3" type="ORF">ASPCAL05637</name>
</gene>
<keyword evidence="4" id="KW-1185">Reference proteome</keyword>
<reference evidence="4" key="1">
    <citation type="journal article" date="2016" name="Genome Announc.">
        <title>Draft genome sequences of fungus Aspergillus calidoustus.</title>
        <authorList>
            <person name="Horn F."/>
            <person name="Linde J."/>
            <person name="Mattern D.J."/>
            <person name="Walther G."/>
            <person name="Guthke R."/>
            <person name="Scherlach K."/>
            <person name="Martin K."/>
            <person name="Brakhage A.A."/>
            <person name="Petzke L."/>
            <person name="Valiante V."/>
        </authorList>
    </citation>
    <scope>NUCLEOTIDE SEQUENCE [LARGE SCALE GENOMIC DNA]</scope>
    <source>
        <strain evidence="4">SF006504</strain>
    </source>
</reference>
<protein>
    <submittedName>
        <fullName evidence="3">Uncharacterized protein</fullName>
    </submittedName>
</protein>
<proteinExistence type="predicted"/>
<feature type="compositionally biased region" description="Polar residues" evidence="1">
    <location>
        <begin position="49"/>
        <end position="100"/>
    </location>
</feature>